<evidence type="ECO:0000313" key="2">
    <source>
        <dbReference type="EMBL" id="TDG12753.1"/>
    </source>
</evidence>
<keyword evidence="3" id="KW-1185">Reference proteome</keyword>
<dbReference type="Gene3D" id="3.40.50.2000">
    <property type="entry name" value="Glycogen Phosphorylase B"/>
    <property type="match status" value="1"/>
</dbReference>
<dbReference type="SUPFAM" id="SSF53756">
    <property type="entry name" value="UDP-Glycosyltransferase/glycogen phosphorylase"/>
    <property type="match status" value="1"/>
</dbReference>
<evidence type="ECO:0000256" key="1">
    <source>
        <dbReference type="ARBA" id="ARBA00022679"/>
    </source>
</evidence>
<dbReference type="PANTHER" id="PTHR46401:SF2">
    <property type="entry name" value="GLYCOSYLTRANSFERASE WBBK-RELATED"/>
    <property type="match status" value="1"/>
</dbReference>
<sequence length="398" mass="45206">MTKHRGKLCIFGCYKDSELYPRNRTLIATLSSLFDSAIEIRAQTDLNGNGKHRPLTSPLGMAQAIWRSVTGFGSLYRQRDKLHDADLYYIPYPAYLDLFYLQLLTGKRHQHRIVIDSFLCLHDTIVHDRKMLKHGSILARLISRIEGYTLRQASLILIDTEQQKKLLVESYALDKNKVIVTPVGIDESTWTECPPLPLYNQFRVLFWGTFIPLHGIETIIEAARIFAKKQSNIRFTLIGDGQTADEISKKLIAQPVENLEWRRELVSAQVLRSELENSHCILGVFGTSAKTGNVIPYKAYQAMASNKILITRDSPAFRKIFGDQTTIVGLYLTEPGSATLLAEAITDVFMNYDEIFKHIATRVAYDLKLSNFRLSKILSEEIPHLFDGNRQNDGESAP</sequence>
<dbReference type="Pfam" id="PF13692">
    <property type="entry name" value="Glyco_trans_1_4"/>
    <property type="match status" value="1"/>
</dbReference>
<dbReference type="OrthoDB" id="9802525at2"/>
<dbReference type="AlphaFoldDB" id="A0A4V2ZX28"/>
<proteinExistence type="predicted"/>
<protein>
    <submittedName>
        <fullName evidence="2">Glycosyltransferase</fullName>
    </submittedName>
</protein>
<gene>
    <name evidence="2" type="ORF">E2F43_14385</name>
</gene>
<dbReference type="PANTHER" id="PTHR46401">
    <property type="entry name" value="GLYCOSYLTRANSFERASE WBBK-RELATED"/>
    <property type="match status" value="1"/>
</dbReference>
<organism evidence="2 3">
    <name type="scientific">Seongchinamella unica</name>
    <dbReference type="NCBI Taxonomy" id="2547392"/>
    <lineage>
        <taxon>Bacteria</taxon>
        <taxon>Pseudomonadati</taxon>
        <taxon>Pseudomonadota</taxon>
        <taxon>Gammaproteobacteria</taxon>
        <taxon>Cellvibrionales</taxon>
        <taxon>Halieaceae</taxon>
        <taxon>Seongchinamella</taxon>
    </lineage>
</organism>
<name>A0A4V2ZX28_9GAMM</name>
<dbReference type="RefSeq" id="WP_133213838.1">
    <property type="nucleotide sequence ID" value="NZ_SMSE01000003.1"/>
</dbReference>
<dbReference type="Proteomes" id="UP000295554">
    <property type="component" value="Unassembled WGS sequence"/>
</dbReference>
<dbReference type="GO" id="GO:0009103">
    <property type="term" value="P:lipopolysaccharide biosynthetic process"/>
    <property type="evidence" value="ECO:0007669"/>
    <property type="project" value="TreeGrafter"/>
</dbReference>
<dbReference type="GO" id="GO:0016757">
    <property type="term" value="F:glycosyltransferase activity"/>
    <property type="evidence" value="ECO:0007669"/>
    <property type="project" value="InterPro"/>
</dbReference>
<reference evidence="2 3" key="1">
    <citation type="submission" date="2019-03" db="EMBL/GenBank/DDBJ databases">
        <title>Seongchinamella monodicae gen. nov., sp. nov., a novel member of the Gammaproteobacteria isolated from a tidal mudflat of beach.</title>
        <authorList>
            <person name="Yang H.G."/>
            <person name="Kang J.W."/>
            <person name="Lee S.D."/>
        </authorList>
    </citation>
    <scope>NUCLEOTIDE SEQUENCE [LARGE SCALE GENOMIC DNA]</scope>
    <source>
        <strain evidence="2 3">GH4-78</strain>
    </source>
</reference>
<comment type="caution">
    <text evidence="2">The sequence shown here is derived from an EMBL/GenBank/DDBJ whole genome shotgun (WGS) entry which is preliminary data.</text>
</comment>
<accession>A0A4V2ZX28</accession>
<evidence type="ECO:0000313" key="3">
    <source>
        <dbReference type="Proteomes" id="UP000295554"/>
    </source>
</evidence>
<keyword evidence="1 2" id="KW-0808">Transferase</keyword>
<dbReference type="EMBL" id="SMSE01000003">
    <property type="protein sequence ID" value="TDG12753.1"/>
    <property type="molecule type" value="Genomic_DNA"/>
</dbReference>